<organism evidence="1">
    <name type="scientific">marine sediment metagenome</name>
    <dbReference type="NCBI Taxonomy" id="412755"/>
    <lineage>
        <taxon>unclassified sequences</taxon>
        <taxon>metagenomes</taxon>
        <taxon>ecological metagenomes</taxon>
    </lineage>
</organism>
<comment type="caution">
    <text evidence="1">The sequence shown here is derived from an EMBL/GenBank/DDBJ whole genome shotgun (WGS) entry which is preliminary data.</text>
</comment>
<sequence>YLVNQPIENLQTDNGSEFALEFERATTKLSISHRIENGFHRITDGDNKTG</sequence>
<gene>
    <name evidence="1" type="ORF">S06H3_37340</name>
</gene>
<dbReference type="EMBL" id="BARV01022679">
    <property type="protein sequence ID" value="GAI22768.1"/>
    <property type="molecule type" value="Genomic_DNA"/>
</dbReference>
<protein>
    <submittedName>
        <fullName evidence="1">Uncharacterized protein</fullName>
    </submittedName>
</protein>
<dbReference type="AlphaFoldDB" id="X1LUI0"/>
<name>X1LUI0_9ZZZZ</name>
<proteinExistence type="predicted"/>
<accession>X1LUI0</accession>
<feature type="non-terminal residue" evidence="1">
    <location>
        <position position="1"/>
    </location>
</feature>
<reference evidence="1" key="1">
    <citation type="journal article" date="2014" name="Front. Microbiol.">
        <title>High frequency of phylogenetically diverse reductive dehalogenase-homologous genes in deep subseafloor sedimentary metagenomes.</title>
        <authorList>
            <person name="Kawai M."/>
            <person name="Futagami T."/>
            <person name="Toyoda A."/>
            <person name="Takaki Y."/>
            <person name="Nishi S."/>
            <person name="Hori S."/>
            <person name="Arai W."/>
            <person name="Tsubouchi T."/>
            <person name="Morono Y."/>
            <person name="Uchiyama I."/>
            <person name="Ito T."/>
            <person name="Fujiyama A."/>
            <person name="Inagaki F."/>
            <person name="Takami H."/>
        </authorList>
    </citation>
    <scope>NUCLEOTIDE SEQUENCE</scope>
    <source>
        <strain evidence="1">Expedition CK06-06</strain>
    </source>
</reference>
<evidence type="ECO:0000313" key="1">
    <source>
        <dbReference type="EMBL" id="GAI22768.1"/>
    </source>
</evidence>